<dbReference type="InterPro" id="IPR052999">
    <property type="entry name" value="PTS1_Protein"/>
</dbReference>
<dbReference type="SUPFAM" id="SSF69118">
    <property type="entry name" value="AhpD-like"/>
    <property type="match status" value="1"/>
</dbReference>
<reference evidence="1 2" key="1">
    <citation type="journal article" date="2018" name="BMC Genomics">
        <title>Genomic evidence for intraspecific hybridization in a clonal and extremely halotolerant yeast.</title>
        <authorList>
            <person name="Gostincar C."/>
            <person name="Stajich J.E."/>
            <person name="Zupancic J."/>
            <person name="Zalar P."/>
            <person name="Gunde-Cimerman N."/>
        </authorList>
    </citation>
    <scope>NUCLEOTIDE SEQUENCE [LARGE SCALE GENOMIC DNA]</scope>
    <source>
        <strain evidence="1 2">EXF-2682</strain>
    </source>
</reference>
<evidence type="ECO:0000313" key="2">
    <source>
        <dbReference type="Proteomes" id="UP000269276"/>
    </source>
</evidence>
<dbReference type="AlphaFoldDB" id="A0A3M7DZU0"/>
<dbReference type="EMBL" id="QWIP01000190">
    <property type="protein sequence ID" value="RMY69852.1"/>
    <property type="molecule type" value="Genomic_DNA"/>
</dbReference>
<dbReference type="PANTHER" id="PTHR28180:SF5">
    <property type="entry name" value="DNA POLYMERASE ALPHA SUBUNIT B"/>
    <property type="match status" value="1"/>
</dbReference>
<gene>
    <name evidence="1" type="ORF">D0863_06195</name>
</gene>
<proteinExistence type="predicted"/>
<protein>
    <submittedName>
        <fullName evidence="1">Uncharacterized protein</fullName>
    </submittedName>
</protein>
<name>A0A3M7DZU0_HORWE</name>
<evidence type="ECO:0000313" key="1">
    <source>
        <dbReference type="EMBL" id="RMY69852.1"/>
    </source>
</evidence>
<accession>A0A3M7DZU0</accession>
<sequence>DFTAIYYLLKKRQGNLPLNSFSCSFFFRFFYSHAFSDLLLHPISYSQRQRRGFDGFKSIFFSPEQDMSSTEPTPEQALGLFKELEQHFPSQSLGGDRWYILAISAIAGSVHPEFAQQLYLYLVSKPEFSTPSQRRALMRRLREALVKLVSVVGVPKPLEAVFSMAEVEREEDRDYSFSREHWHSGPENQQRGKDWLGQIYRHNDNQTAEMMAAHKDFRWLSIEITYGLYLSDHTILDGIDTELVVLSGIMIQNLKRETGWHLRGTRRIGVSFGDVELIQQCVCLCPPHIPLSCDLGAWILLYAVALTFVPSYCGRSKKWRLSVD</sequence>
<dbReference type="OrthoDB" id="5537330at2759"/>
<feature type="non-terminal residue" evidence="1">
    <location>
        <position position="1"/>
    </location>
</feature>
<dbReference type="Proteomes" id="UP000269276">
    <property type="component" value="Unassembled WGS sequence"/>
</dbReference>
<dbReference type="InterPro" id="IPR029032">
    <property type="entry name" value="AhpD-like"/>
</dbReference>
<dbReference type="Gene3D" id="1.20.1290.10">
    <property type="entry name" value="AhpD-like"/>
    <property type="match status" value="1"/>
</dbReference>
<comment type="caution">
    <text evidence="1">The sequence shown here is derived from an EMBL/GenBank/DDBJ whole genome shotgun (WGS) entry which is preliminary data.</text>
</comment>
<organism evidence="1 2">
    <name type="scientific">Hortaea werneckii</name>
    <name type="common">Black yeast</name>
    <name type="synonym">Cladosporium werneckii</name>
    <dbReference type="NCBI Taxonomy" id="91943"/>
    <lineage>
        <taxon>Eukaryota</taxon>
        <taxon>Fungi</taxon>
        <taxon>Dikarya</taxon>
        <taxon>Ascomycota</taxon>
        <taxon>Pezizomycotina</taxon>
        <taxon>Dothideomycetes</taxon>
        <taxon>Dothideomycetidae</taxon>
        <taxon>Mycosphaerellales</taxon>
        <taxon>Teratosphaeriaceae</taxon>
        <taxon>Hortaea</taxon>
    </lineage>
</organism>
<dbReference type="PANTHER" id="PTHR28180">
    <property type="entry name" value="CONSERVED MITOCHONDRIAL PROTEIN-RELATED"/>
    <property type="match status" value="1"/>
</dbReference>